<sequence>MYQCLKCGKIFKYKREIKKHIKQVHNAQISELTLELSYIKFNVKRRWLCWSGER</sequence>
<dbReference type="KEGG" id="vg:8676826"/>
<protein>
    <recommendedName>
        <fullName evidence="2">C2H2-type domain-containing protein</fullName>
    </recommendedName>
</protein>
<dbReference type="InterPro" id="IPR036236">
    <property type="entry name" value="Znf_C2H2_sf"/>
</dbReference>
<dbReference type="InterPro" id="IPR013087">
    <property type="entry name" value="Znf_C2H2_type"/>
</dbReference>
<dbReference type="SUPFAM" id="SSF57667">
    <property type="entry name" value="beta-beta-alpha zinc fingers"/>
    <property type="match status" value="1"/>
</dbReference>
<evidence type="ECO:0000313" key="3">
    <source>
        <dbReference type="EMBL" id="ACZ35743.1"/>
    </source>
</evidence>
<dbReference type="PROSITE" id="PS00028">
    <property type="entry name" value="ZINC_FINGER_C2H2_1"/>
    <property type="match status" value="1"/>
</dbReference>
<dbReference type="Proteomes" id="UP000009164">
    <property type="component" value="Segment"/>
</dbReference>
<reference evidence="3 4" key="1">
    <citation type="journal article" date="2009" name="Environ. Microbiol.">
        <title>Four newly isolated fuselloviruses from extreme geothermal environments reveal unusual morphologies and a possible interviral recombination mechanism.</title>
        <authorList>
            <person name="Redder P."/>
            <person name="Peng X."/>
            <person name="Brugger K."/>
            <person name="Shah S.A."/>
            <person name="Roesch F."/>
            <person name="Greve B."/>
            <person name="She Q."/>
            <person name="Schleper C."/>
            <person name="Forterre P."/>
            <person name="Garrett R.A."/>
            <person name="Prangishvili D."/>
        </authorList>
    </citation>
    <scope>NUCLEOTIDE SEQUENCE [LARGE SCALE GENOMIC DNA]</scope>
</reference>
<keyword evidence="1" id="KW-0862">Zinc</keyword>
<keyword evidence="1" id="KW-0863">Zinc-finger</keyword>
<name>D1GF42_9VIRU</name>
<dbReference type="GeneID" id="8676826"/>
<dbReference type="OrthoDB" id="28276at10239"/>
<evidence type="ECO:0000256" key="1">
    <source>
        <dbReference type="PROSITE-ProRule" id="PRU00042"/>
    </source>
</evidence>
<evidence type="ECO:0000259" key="2">
    <source>
        <dbReference type="PROSITE" id="PS50157"/>
    </source>
</evidence>
<dbReference type="PROSITE" id="PS50157">
    <property type="entry name" value="ZINC_FINGER_C2H2_2"/>
    <property type="match status" value="1"/>
</dbReference>
<dbReference type="RefSeq" id="YP_003331474.1">
    <property type="nucleotide sequence ID" value="NC_013587.1"/>
</dbReference>
<dbReference type="Gene3D" id="3.30.160.60">
    <property type="entry name" value="Classic Zinc Finger"/>
    <property type="match status" value="1"/>
</dbReference>
<keyword evidence="4" id="KW-1185">Reference proteome</keyword>
<evidence type="ECO:0000313" key="4">
    <source>
        <dbReference type="Proteomes" id="UP000009164"/>
    </source>
</evidence>
<dbReference type="SMART" id="SM00355">
    <property type="entry name" value="ZnF_C2H2"/>
    <property type="match status" value="1"/>
</dbReference>
<accession>D1GF42</accession>
<dbReference type="EMBL" id="FJ870915">
    <property type="protein sequence ID" value="ACZ35743.1"/>
    <property type="molecule type" value="Genomic_DNA"/>
</dbReference>
<keyword evidence="1" id="KW-0479">Metal-binding</keyword>
<proteinExistence type="predicted"/>
<feature type="domain" description="C2H2-type" evidence="2">
    <location>
        <begin position="2"/>
        <end position="30"/>
    </location>
</feature>
<dbReference type="GO" id="GO:0008270">
    <property type="term" value="F:zinc ion binding"/>
    <property type="evidence" value="ECO:0007669"/>
    <property type="project" value="UniProtKB-KW"/>
</dbReference>
<organism evidence="3 4">
    <name type="scientific">Sulfolobus spindle-shaped virus 6</name>
    <dbReference type="NCBI Taxonomy" id="693627"/>
    <lineage>
        <taxon>Viruses</taxon>
        <taxon>Viruses incertae sedis</taxon>
        <taxon>Fuselloviridae</taxon>
        <taxon>Betafusellovirus</taxon>
        <taxon>Betafusellovirus hveragerdiense</taxon>
    </lineage>
</organism>